<dbReference type="AlphaFoldDB" id="B8HL72"/>
<sequence length="143" mass="15680">MIYFFWLLPSMTDGYQGPKTAIKAKQSIAKAYINRMNRAQQAYRLEFGAFTTDINALGIDRLEQTDTYVYSIVSSADPATQVTHLAIAKQPDLRSYIGEVAVTSGDTTVVILCESKQPGKVAPNIPKFVNDVLVCAADSKAIK</sequence>
<proteinExistence type="predicted"/>
<evidence type="ECO:0008006" key="2">
    <source>
        <dbReference type="Google" id="ProtNLM"/>
    </source>
</evidence>
<dbReference type="STRING" id="395961.Cyan7425_4630"/>
<accession>B8HL72</accession>
<dbReference type="KEGG" id="cyn:Cyan7425_4630"/>
<dbReference type="EMBL" id="CP001344">
    <property type="protein sequence ID" value="ACL46937.1"/>
    <property type="molecule type" value="Genomic_DNA"/>
</dbReference>
<name>B8HL72_CYAP4</name>
<evidence type="ECO:0000313" key="1">
    <source>
        <dbReference type="EMBL" id="ACL46937.1"/>
    </source>
</evidence>
<protein>
    <recommendedName>
        <fullName evidence="2">General secretion pathway protein H</fullName>
    </recommendedName>
</protein>
<dbReference type="InterPro" id="IPR031975">
    <property type="entry name" value="Pilin_GH"/>
</dbReference>
<dbReference type="HOGENOM" id="CLU_091705_5_1_3"/>
<gene>
    <name evidence="1" type="ordered locus">Cyan7425_4630</name>
</gene>
<dbReference type="Pfam" id="PF16734">
    <property type="entry name" value="Pilin_GH"/>
    <property type="match status" value="1"/>
</dbReference>
<organism evidence="1">
    <name type="scientific">Cyanothece sp. (strain PCC 7425 / ATCC 29141)</name>
    <dbReference type="NCBI Taxonomy" id="395961"/>
    <lineage>
        <taxon>Bacteria</taxon>
        <taxon>Bacillati</taxon>
        <taxon>Cyanobacteriota</taxon>
        <taxon>Cyanophyceae</taxon>
        <taxon>Gomontiellales</taxon>
        <taxon>Cyanothecaceae</taxon>
        <taxon>Cyanothece</taxon>
    </lineage>
</organism>
<reference evidence="1" key="1">
    <citation type="submission" date="2009-01" db="EMBL/GenBank/DDBJ databases">
        <title>Complete sequence of chromosome Cyanothece sp. PCC 7425.</title>
        <authorList>
            <consortium name="US DOE Joint Genome Institute"/>
            <person name="Lucas S."/>
            <person name="Copeland A."/>
            <person name="Lapidus A."/>
            <person name="Glavina del Rio T."/>
            <person name="Dalin E."/>
            <person name="Tice H."/>
            <person name="Bruce D."/>
            <person name="Goodwin L."/>
            <person name="Pitluck S."/>
            <person name="Sims D."/>
            <person name="Meineke L."/>
            <person name="Brettin T."/>
            <person name="Detter J.C."/>
            <person name="Han C."/>
            <person name="Larimer F."/>
            <person name="Land M."/>
            <person name="Hauser L."/>
            <person name="Kyrpides N."/>
            <person name="Ovchinnikova G."/>
            <person name="Liberton M."/>
            <person name="Stoeckel J."/>
            <person name="Banerjee A."/>
            <person name="Singh A."/>
            <person name="Page L."/>
            <person name="Sato H."/>
            <person name="Zhao L."/>
            <person name="Sherman L."/>
            <person name="Pakrasi H."/>
            <person name="Richardson P."/>
        </authorList>
    </citation>
    <scope>NUCLEOTIDE SEQUENCE</scope>
    <source>
        <strain evidence="1">PCC 7425</strain>
    </source>
</reference>
<dbReference type="eggNOG" id="COG2165">
    <property type="taxonomic scope" value="Bacteria"/>
</dbReference>